<dbReference type="InterPro" id="IPR036393">
    <property type="entry name" value="AceGlu_kinase-like_sf"/>
</dbReference>
<name>A0A1D7QVJ3_9BACI</name>
<comment type="catalytic activity">
    <reaction evidence="8 9">
        <text>N-acetyl-L-glutamate + ATP = N-acetyl-L-glutamyl 5-phosphate + ADP</text>
        <dbReference type="Rhea" id="RHEA:14629"/>
        <dbReference type="ChEBI" id="CHEBI:30616"/>
        <dbReference type="ChEBI" id="CHEBI:44337"/>
        <dbReference type="ChEBI" id="CHEBI:57936"/>
        <dbReference type="ChEBI" id="CHEBI:456216"/>
        <dbReference type="EC" id="2.7.2.8"/>
    </reaction>
</comment>
<evidence type="ECO:0000256" key="7">
    <source>
        <dbReference type="ARBA" id="ARBA00022840"/>
    </source>
</evidence>
<dbReference type="InterPro" id="IPR004662">
    <property type="entry name" value="AcgluKinase_fam"/>
</dbReference>
<dbReference type="PIRSF" id="PIRSF000728">
    <property type="entry name" value="NAGK"/>
    <property type="match status" value="1"/>
</dbReference>
<feature type="binding site" evidence="9">
    <location>
        <begin position="39"/>
        <end position="40"/>
    </location>
    <ligand>
        <name>substrate</name>
    </ligand>
</feature>
<gene>
    <name evidence="9 11" type="primary">argB</name>
    <name evidence="11" type="ORF">BBEV_1617</name>
</gene>
<keyword evidence="9" id="KW-0963">Cytoplasm</keyword>
<keyword evidence="5 9" id="KW-0547">Nucleotide-binding</keyword>
<dbReference type="InterPro" id="IPR001048">
    <property type="entry name" value="Asp/Glu/Uridylate_kinase"/>
</dbReference>
<evidence type="ECO:0000313" key="12">
    <source>
        <dbReference type="Proteomes" id="UP000094463"/>
    </source>
</evidence>
<dbReference type="InterPro" id="IPR037528">
    <property type="entry name" value="ArgB"/>
</dbReference>
<comment type="similarity">
    <text evidence="9">Belongs to the acetylglutamate kinase family. ArgB subfamily.</text>
</comment>
<protein>
    <recommendedName>
        <fullName evidence="9">Acetylglutamate kinase</fullName>
        <ecNumber evidence="9">2.7.2.8</ecNumber>
    </recommendedName>
    <alternativeName>
        <fullName evidence="9">N-acetyl-L-glutamate 5-phosphotransferase</fullName>
    </alternativeName>
    <alternativeName>
        <fullName evidence="9">NAG kinase</fullName>
        <shortName evidence="9">NAGK</shortName>
    </alternativeName>
</protein>
<sequence>MKPIVIKIGGSTIENLPDTFYQEIGLLMKSRPVVIVHGGGPAINNRLKELDIEPDFHKGLRITTPEIMEVVEQVLAGSLNKKLVRHFYINQVVAAGISGQDGGLLIAEKMDEHIGLVGDIKNVQPAILNVLLDQNIVPVVSPVGLSQSGEPLNINADHAAVHIAKALNASMLFATDVPGVMENGSVLHQLNQEDVTRLKAEGIIIGGMIPKVDSALFAIEAGVDEAVILNGFQSQVIANYFKGKSVGTRFKKKVAQT</sequence>
<feature type="site" description="Transition state stabilizer" evidence="9">
    <location>
        <position position="7"/>
    </location>
</feature>
<dbReference type="OrthoDB" id="9803155at2"/>
<dbReference type="GO" id="GO:0003991">
    <property type="term" value="F:acetylglutamate kinase activity"/>
    <property type="evidence" value="ECO:0007669"/>
    <property type="project" value="UniProtKB-UniRule"/>
</dbReference>
<keyword evidence="2 9" id="KW-0055">Arginine biosynthesis</keyword>
<keyword evidence="6 9" id="KW-0418">Kinase</keyword>
<feature type="site" description="Transition state stabilizer" evidence="9">
    <location>
        <position position="211"/>
    </location>
</feature>
<organism evidence="11 12">
    <name type="scientific">Salisediminibacterium beveridgei</name>
    <dbReference type="NCBI Taxonomy" id="632773"/>
    <lineage>
        <taxon>Bacteria</taxon>
        <taxon>Bacillati</taxon>
        <taxon>Bacillota</taxon>
        <taxon>Bacilli</taxon>
        <taxon>Bacillales</taxon>
        <taxon>Bacillaceae</taxon>
        <taxon>Salisediminibacterium</taxon>
    </lineage>
</organism>
<keyword evidence="3 9" id="KW-0028">Amino-acid biosynthesis</keyword>
<dbReference type="GO" id="GO:0042450">
    <property type="term" value="P:L-arginine biosynthetic process via ornithine"/>
    <property type="evidence" value="ECO:0007669"/>
    <property type="project" value="UniProtKB-UniRule"/>
</dbReference>
<dbReference type="UniPathway" id="UPA00068">
    <property type="reaction ID" value="UER00107"/>
</dbReference>
<dbReference type="PANTHER" id="PTHR23342:SF0">
    <property type="entry name" value="N-ACETYLGLUTAMATE SYNTHASE, MITOCHONDRIAL"/>
    <property type="match status" value="1"/>
</dbReference>
<dbReference type="AlphaFoldDB" id="A0A1D7QVJ3"/>
<dbReference type="Gene3D" id="3.40.1160.10">
    <property type="entry name" value="Acetylglutamate kinase-like"/>
    <property type="match status" value="1"/>
</dbReference>
<evidence type="ECO:0000256" key="1">
    <source>
        <dbReference type="ARBA" id="ARBA00004828"/>
    </source>
</evidence>
<dbReference type="CDD" id="cd04238">
    <property type="entry name" value="AAK_NAGK-like"/>
    <property type="match status" value="1"/>
</dbReference>
<accession>A0A1D7QVJ3</accession>
<dbReference type="SUPFAM" id="SSF53633">
    <property type="entry name" value="Carbamate kinase-like"/>
    <property type="match status" value="1"/>
</dbReference>
<proteinExistence type="inferred from homology"/>
<dbReference type="PATRIC" id="fig|632773.3.peg.1700"/>
<dbReference type="RefSeq" id="WP_069365005.1">
    <property type="nucleotide sequence ID" value="NZ_CP012502.1"/>
</dbReference>
<comment type="function">
    <text evidence="9">Catalyzes the ATP-dependent phosphorylation of N-acetyl-L-glutamate.</text>
</comment>
<comment type="subcellular location">
    <subcellularLocation>
        <location evidence="9">Cytoplasm</location>
    </subcellularLocation>
</comment>
<dbReference type="GO" id="GO:0005524">
    <property type="term" value="F:ATP binding"/>
    <property type="evidence" value="ECO:0007669"/>
    <property type="project" value="UniProtKB-UniRule"/>
</dbReference>
<dbReference type="HAMAP" id="MF_00082">
    <property type="entry name" value="ArgB"/>
    <property type="match status" value="1"/>
</dbReference>
<feature type="binding site" evidence="9">
    <location>
        <position position="153"/>
    </location>
    <ligand>
        <name>substrate</name>
    </ligand>
</feature>
<evidence type="ECO:0000256" key="8">
    <source>
        <dbReference type="ARBA" id="ARBA00048141"/>
    </source>
</evidence>
<keyword evidence="7 9" id="KW-0067">ATP-binding</keyword>
<comment type="pathway">
    <text evidence="1 9">Amino-acid biosynthesis; L-arginine biosynthesis; N(2)-acetyl-L-ornithine from L-glutamate: step 2/4.</text>
</comment>
<dbReference type="GO" id="GO:0005737">
    <property type="term" value="C:cytoplasm"/>
    <property type="evidence" value="ECO:0007669"/>
    <property type="project" value="UniProtKB-SubCell"/>
</dbReference>
<dbReference type="EC" id="2.7.2.8" evidence="9"/>
<evidence type="ECO:0000256" key="9">
    <source>
        <dbReference type="HAMAP-Rule" id="MF_00082"/>
    </source>
</evidence>
<feature type="domain" description="Aspartate/glutamate/uridylate kinase" evidence="10">
    <location>
        <begin position="3"/>
        <end position="230"/>
    </location>
</feature>
<evidence type="ECO:0000313" key="11">
    <source>
        <dbReference type="EMBL" id="AOM82978.1"/>
    </source>
</evidence>
<dbReference type="EMBL" id="CP012502">
    <property type="protein sequence ID" value="AOM82978.1"/>
    <property type="molecule type" value="Genomic_DNA"/>
</dbReference>
<feature type="binding site" evidence="9">
    <location>
        <position position="61"/>
    </location>
    <ligand>
        <name>substrate</name>
    </ligand>
</feature>
<evidence type="ECO:0000256" key="6">
    <source>
        <dbReference type="ARBA" id="ARBA00022777"/>
    </source>
</evidence>
<evidence type="ECO:0000256" key="4">
    <source>
        <dbReference type="ARBA" id="ARBA00022679"/>
    </source>
</evidence>
<evidence type="ECO:0000256" key="3">
    <source>
        <dbReference type="ARBA" id="ARBA00022605"/>
    </source>
</evidence>
<dbReference type="STRING" id="632773.BBEV_1617"/>
<reference evidence="11 12" key="1">
    <citation type="submission" date="2015-08" db="EMBL/GenBank/DDBJ databases">
        <title>The complete genome sequence of Bacillus beveridgei MLTeJB.</title>
        <authorList>
            <person name="Hanson T.E."/>
            <person name="Mesa C."/>
            <person name="Basesman S.M."/>
            <person name="Oremland R.S."/>
        </authorList>
    </citation>
    <scope>NUCLEOTIDE SEQUENCE [LARGE SCALE GENOMIC DNA]</scope>
    <source>
        <strain evidence="11 12">MLTeJB</strain>
    </source>
</reference>
<keyword evidence="4 9" id="KW-0808">Transferase</keyword>
<dbReference type="Pfam" id="PF00696">
    <property type="entry name" value="AA_kinase"/>
    <property type="match status" value="1"/>
</dbReference>
<keyword evidence="12" id="KW-1185">Reference proteome</keyword>
<evidence type="ECO:0000256" key="5">
    <source>
        <dbReference type="ARBA" id="ARBA00022741"/>
    </source>
</evidence>
<dbReference type="KEGG" id="bbev:BBEV_1617"/>
<dbReference type="PANTHER" id="PTHR23342">
    <property type="entry name" value="N-ACETYLGLUTAMATE SYNTHASE"/>
    <property type="match status" value="1"/>
</dbReference>
<evidence type="ECO:0000256" key="2">
    <source>
        <dbReference type="ARBA" id="ARBA00022571"/>
    </source>
</evidence>
<dbReference type="Proteomes" id="UP000094463">
    <property type="component" value="Chromosome"/>
</dbReference>
<dbReference type="NCBIfam" id="TIGR00761">
    <property type="entry name" value="argB"/>
    <property type="match status" value="1"/>
</dbReference>
<evidence type="ECO:0000259" key="10">
    <source>
        <dbReference type="Pfam" id="PF00696"/>
    </source>
</evidence>